<evidence type="ECO:0000313" key="1">
    <source>
        <dbReference type="EMBL" id="GAA4517475.1"/>
    </source>
</evidence>
<dbReference type="EMBL" id="BAABHF010000058">
    <property type="protein sequence ID" value="GAA4517475.1"/>
    <property type="molecule type" value="Genomic_DNA"/>
</dbReference>
<comment type="caution">
    <text evidence="1">The sequence shown here is derived from an EMBL/GenBank/DDBJ whole genome shotgun (WGS) entry which is preliminary data.</text>
</comment>
<dbReference type="RefSeq" id="WP_345474751.1">
    <property type="nucleotide sequence ID" value="NZ_BAABHF010000058.1"/>
</dbReference>
<gene>
    <name evidence="1" type="ORF">GCM10023191_089950</name>
</gene>
<keyword evidence="2" id="KW-1185">Reference proteome</keyword>
<name>A0ABP8R4D4_9ACTN</name>
<dbReference type="Proteomes" id="UP001500503">
    <property type="component" value="Unassembled WGS sequence"/>
</dbReference>
<organism evidence="1 2">
    <name type="scientific">Actinoallomurus oryzae</name>
    <dbReference type="NCBI Taxonomy" id="502180"/>
    <lineage>
        <taxon>Bacteria</taxon>
        <taxon>Bacillati</taxon>
        <taxon>Actinomycetota</taxon>
        <taxon>Actinomycetes</taxon>
        <taxon>Streptosporangiales</taxon>
        <taxon>Thermomonosporaceae</taxon>
        <taxon>Actinoallomurus</taxon>
    </lineage>
</organism>
<accession>A0ABP8R4D4</accession>
<sequence length="183" mass="21068">MRTERVARDDDTVRNPPEEHSLAVWIWPRALPLREIFGAAWDDPEIRARFLTLVGQWHTRHPAPRPDPGPGGGPRPGQWMWHPPAHSIYDSHTYEETGDDWLEIAVRMENADYFPGHCRIEASLTVACRCDSPHDRHTIVETRWRSGTPAAALDALTTVLRDTDQWLAGSRRPDWWRRRSGLA</sequence>
<protein>
    <submittedName>
        <fullName evidence="1">Uncharacterized protein</fullName>
    </submittedName>
</protein>
<proteinExistence type="predicted"/>
<reference evidence="2" key="1">
    <citation type="journal article" date="2019" name="Int. J. Syst. Evol. Microbiol.">
        <title>The Global Catalogue of Microorganisms (GCM) 10K type strain sequencing project: providing services to taxonomists for standard genome sequencing and annotation.</title>
        <authorList>
            <consortium name="The Broad Institute Genomics Platform"/>
            <consortium name="The Broad Institute Genome Sequencing Center for Infectious Disease"/>
            <person name="Wu L."/>
            <person name="Ma J."/>
        </authorList>
    </citation>
    <scope>NUCLEOTIDE SEQUENCE [LARGE SCALE GENOMIC DNA]</scope>
    <source>
        <strain evidence="2">JCM 17933</strain>
    </source>
</reference>
<evidence type="ECO:0000313" key="2">
    <source>
        <dbReference type="Proteomes" id="UP001500503"/>
    </source>
</evidence>